<evidence type="ECO:0000313" key="2">
    <source>
        <dbReference type="EMBL" id="CAF1115268.1"/>
    </source>
</evidence>
<reference evidence="2" key="1">
    <citation type="submission" date="2021-02" db="EMBL/GenBank/DDBJ databases">
        <authorList>
            <person name="Nowell W R."/>
        </authorList>
    </citation>
    <scope>NUCLEOTIDE SEQUENCE</scope>
</reference>
<feature type="compositionally biased region" description="Polar residues" evidence="1">
    <location>
        <begin position="463"/>
        <end position="473"/>
    </location>
</feature>
<gene>
    <name evidence="3" type="ORF">OKA104_LOCUS14541</name>
    <name evidence="2" type="ORF">VCS650_LOCUS20877</name>
</gene>
<evidence type="ECO:0000313" key="4">
    <source>
        <dbReference type="Proteomes" id="UP000663891"/>
    </source>
</evidence>
<proteinExistence type="predicted"/>
<feature type="compositionally biased region" description="Low complexity" evidence="1">
    <location>
        <begin position="422"/>
        <end position="446"/>
    </location>
</feature>
<feature type="compositionally biased region" description="Basic residues" evidence="1">
    <location>
        <begin position="136"/>
        <end position="145"/>
    </location>
</feature>
<dbReference type="EMBL" id="CAJOAY010000770">
    <property type="protein sequence ID" value="CAF3731809.1"/>
    <property type="molecule type" value="Genomic_DNA"/>
</dbReference>
<feature type="region of interest" description="Disordered" evidence="1">
    <location>
        <begin position="422"/>
        <end position="473"/>
    </location>
</feature>
<feature type="region of interest" description="Disordered" evidence="1">
    <location>
        <begin position="130"/>
        <end position="153"/>
    </location>
</feature>
<feature type="region of interest" description="Disordered" evidence="1">
    <location>
        <begin position="90"/>
        <end position="116"/>
    </location>
</feature>
<sequence length="473" mass="52562">MNRGAEFYEFPYSGDKTPFPPFLNTNVFSQSNISSSNNFLPNRGLNSPVGDTLQTISNLNNNVTVYKVPANIPIDVLLKQLGVDVNSLQRSSSHSNHYTSRPLSANFTHPSSRHRSRKLVCHEVTDSEDDDYYRNSSHHRRHHSRVNQYNQSPGQVHDLLNNVWHKASGASPNLNRANSVPNMNSQWQNMQSRSSSPMVPDERNAVANVWNQAANAPKDKPNFLSSFFKKKKPENENTYQPTTAPQQNQEAVQDFFAARNVPAGVNQPNSAVGNVFNRAQGGYPQTQNLPWNRMATAYPSQQQQQQQQPSAMNSAWNQMARAPLPSQQPFHGSGPSPAMNSAWNQMARAPLPPQQPFYGSGQPPAMNSAWNQMAGAPLPPQQPFYGSGQPPAMNSAWNQMARAPAPQQPYYPMGQPMNPMWNQMQQASYPPSNPGYSYPPMGAPAQGPNPAPAPKKSFFSMFSKPTTQQPYQS</sequence>
<evidence type="ECO:0000256" key="1">
    <source>
        <dbReference type="SAM" id="MobiDB-lite"/>
    </source>
</evidence>
<dbReference type="Proteomes" id="UP000663881">
    <property type="component" value="Unassembled WGS sequence"/>
</dbReference>
<organism evidence="2 4">
    <name type="scientific">Adineta steineri</name>
    <dbReference type="NCBI Taxonomy" id="433720"/>
    <lineage>
        <taxon>Eukaryota</taxon>
        <taxon>Metazoa</taxon>
        <taxon>Spiralia</taxon>
        <taxon>Gnathifera</taxon>
        <taxon>Rotifera</taxon>
        <taxon>Eurotatoria</taxon>
        <taxon>Bdelloidea</taxon>
        <taxon>Adinetida</taxon>
        <taxon>Adinetidae</taxon>
        <taxon>Adineta</taxon>
    </lineage>
</organism>
<comment type="caution">
    <text evidence="2">The sequence shown here is derived from an EMBL/GenBank/DDBJ whole genome shotgun (WGS) entry which is preliminary data.</text>
</comment>
<dbReference type="EMBL" id="CAJNON010000220">
    <property type="protein sequence ID" value="CAF1115268.1"/>
    <property type="molecule type" value="Genomic_DNA"/>
</dbReference>
<evidence type="ECO:0000313" key="3">
    <source>
        <dbReference type="EMBL" id="CAF3731809.1"/>
    </source>
</evidence>
<name>A0A814Q678_9BILA</name>
<dbReference type="AlphaFoldDB" id="A0A814Q678"/>
<protein>
    <submittedName>
        <fullName evidence="2">Uncharacterized protein</fullName>
    </submittedName>
</protein>
<dbReference type="Proteomes" id="UP000663891">
    <property type="component" value="Unassembled WGS sequence"/>
</dbReference>
<accession>A0A814Q678</accession>
<feature type="compositionally biased region" description="Polar residues" evidence="1">
    <location>
        <begin position="90"/>
        <end position="110"/>
    </location>
</feature>
<dbReference type="OrthoDB" id="10067289at2759"/>